<feature type="transmembrane region" description="Helical" evidence="1">
    <location>
        <begin position="41"/>
        <end position="60"/>
    </location>
</feature>
<accession>A0A090Z925</accession>
<dbReference type="EMBL" id="QVOD01000088">
    <property type="protein sequence ID" value="RFT61914.1"/>
    <property type="molecule type" value="Genomic_DNA"/>
</dbReference>
<dbReference type="Proteomes" id="UP000264294">
    <property type="component" value="Unassembled WGS sequence"/>
</dbReference>
<proteinExistence type="predicted"/>
<dbReference type="RefSeq" id="WP_042978614.1">
    <property type="nucleotide sequence ID" value="NZ_JMQC01000003.1"/>
</dbReference>
<evidence type="ECO:0000313" key="2">
    <source>
        <dbReference type="EMBL" id="KFN07087.1"/>
    </source>
</evidence>
<keyword evidence="1" id="KW-0812">Transmembrane</keyword>
<dbReference type="PATRIC" id="fig|1405.8.peg.12"/>
<reference evidence="3 5" key="2">
    <citation type="submission" date="2018-08" db="EMBL/GenBank/DDBJ databases">
        <title>Bacillus clarus sp. nov. strain PS00077A.</title>
        <authorList>
            <person name="Mendez Acevedo M."/>
            <person name="Carroll L."/>
            <person name="Mukherjee M."/>
            <person name="Wiedmann M."/>
            <person name="Kovac J."/>
        </authorList>
    </citation>
    <scope>NUCLEOTIDE SEQUENCE [LARGE SCALE GENOMIC DNA]</scope>
    <source>
        <strain evidence="3 5">PS00077A</strain>
    </source>
</reference>
<feature type="transmembrane region" description="Helical" evidence="1">
    <location>
        <begin position="12"/>
        <end position="29"/>
    </location>
</feature>
<organism evidence="2 4">
    <name type="scientific">Bacillus clarus</name>
    <dbReference type="NCBI Taxonomy" id="2338372"/>
    <lineage>
        <taxon>Bacteria</taxon>
        <taxon>Bacillati</taxon>
        <taxon>Bacillota</taxon>
        <taxon>Bacilli</taxon>
        <taxon>Bacillales</taxon>
        <taxon>Bacillaceae</taxon>
        <taxon>Bacillus</taxon>
        <taxon>Bacillus cereus group</taxon>
    </lineage>
</organism>
<evidence type="ECO:0000313" key="3">
    <source>
        <dbReference type="EMBL" id="RFT61914.1"/>
    </source>
</evidence>
<sequence length="70" mass="7797">MMKFSRTGKILFGFGAIQVFWGLVMLNVIDGINLFEHTSKMVKYSILITGIVCCIASNFFKDSKGSSNKI</sequence>
<dbReference type="AlphaFoldDB" id="A0A090Z925"/>
<keyword evidence="5" id="KW-1185">Reference proteome</keyword>
<evidence type="ECO:0000313" key="5">
    <source>
        <dbReference type="Proteomes" id="UP000264294"/>
    </source>
</evidence>
<keyword evidence="1" id="KW-0472">Membrane</keyword>
<dbReference type="EMBL" id="JMQC01000003">
    <property type="protein sequence ID" value="KFN07087.1"/>
    <property type="molecule type" value="Genomic_DNA"/>
</dbReference>
<gene>
    <name evidence="3" type="ORF">D0U04_29565</name>
    <name evidence="2" type="ORF">DJ93_6106</name>
</gene>
<name>A0A090Z925_9BACI</name>
<dbReference type="Proteomes" id="UP000029389">
    <property type="component" value="Unassembled WGS sequence"/>
</dbReference>
<evidence type="ECO:0000313" key="4">
    <source>
        <dbReference type="Proteomes" id="UP000029389"/>
    </source>
</evidence>
<evidence type="ECO:0000256" key="1">
    <source>
        <dbReference type="SAM" id="Phobius"/>
    </source>
</evidence>
<keyword evidence="1" id="KW-1133">Transmembrane helix</keyword>
<reference evidence="2 4" key="1">
    <citation type="submission" date="2014-04" db="EMBL/GenBank/DDBJ databases">
        <authorList>
            <person name="Bishop-Lilly K.A."/>
            <person name="Broomall S.M."/>
            <person name="Chain P.S."/>
            <person name="Chertkov O."/>
            <person name="Coyne S.R."/>
            <person name="Daligault H.E."/>
            <person name="Davenport K.W."/>
            <person name="Erkkila T."/>
            <person name="Frey K.G."/>
            <person name="Gibbons H.S."/>
            <person name="Gu W."/>
            <person name="Jaissle J."/>
            <person name="Johnson S.L."/>
            <person name="Koroleva G.I."/>
            <person name="Ladner J.T."/>
            <person name="Lo C.-C."/>
            <person name="Minogue T.D."/>
            <person name="Munk C."/>
            <person name="Palacios G.F."/>
            <person name="Redden C.L."/>
            <person name="Rosenzweig C.N."/>
            <person name="Scholz M.B."/>
            <person name="Teshima H."/>
            <person name="Xu Y."/>
        </authorList>
    </citation>
    <scope>NUCLEOTIDE SEQUENCE [LARGE SCALE GENOMIC DNA]</scope>
    <source>
        <strain evidence="2 4">BHP</strain>
    </source>
</reference>
<protein>
    <submittedName>
        <fullName evidence="2">Putative membrane protein</fullName>
    </submittedName>
</protein>
<comment type="caution">
    <text evidence="2">The sequence shown here is derived from an EMBL/GenBank/DDBJ whole genome shotgun (WGS) entry which is preliminary data.</text>
</comment>